<dbReference type="PATRIC" id="fig|396014.3.peg.999"/>
<evidence type="ECO:0000313" key="5">
    <source>
        <dbReference type="EMBL" id="EWS82400.1"/>
    </source>
</evidence>
<dbReference type="Pfam" id="PF13404">
    <property type="entry name" value="HTH_AsnC-type"/>
    <property type="match status" value="1"/>
</dbReference>
<dbReference type="STRING" id="396014.BF93_12455"/>
<dbReference type="RefSeq" id="WP_038370952.1">
    <property type="nucleotide sequence ID" value="NZ_KK069989.1"/>
</dbReference>
<dbReference type="SUPFAM" id="SSF54909">
    <property type="entry name" value="Dimeric alpha+beta barrel"/>
    <property type="match status" value="1"/>
</dbReference>
<keyword evidence="2" id="KW-0238">DNA-binding</keyword>
<evidence type="ECO:0000256" key="3">
    <source>
        <dbReference type="ARBA" id="ARBA00023163"/>
    </source>
</evidence>
<dbReference type="PRINTS" id="PR00033">
    <property type="entry name" value="HTHASNC"/>
</dbReference>
<dbReference type="GO" id="GO:0043200">
    <property type="term" value="P:response to amino acid"/>
    <property type="evidence" value="ECO:0007669"/>
    <property type="project" value="TreeGrafter"/>
</dbReference>
<dbReference type="Proteomes" id="UP000023067">
    <property type="component" value="Unassembled WGS sequence"/>
</dbReference>
<dbReference type="PROSITE" id="PS50956">
    <property type="entry name" value="HTH_ASNC_2"/>
    <property type="match status" value="1"/>
</dbReference>
<dbReference type="InterPro" id="IPR019887">
    <property type="entry name" value="Tscrpt_reg_AsnC/Lrp_C"/>
</dbReference>
<dbReference type="Gene3D" id="3.30.70.920">
    <property type="match status" value="1"/>
</dbReference>
<dbReference type="InterPro" id="IPR000485">
    <property type="entry name" value="AsnC-type_HTH_dom"/>
</dbReference>
<keyword evidence="3" id="KW-0804">Transcription</keyword>
<dbReference type="eggNOG" id="COG1522">
    <property type="taxonomic scope" value="Bacteria"/>
</dbReference>
<dbReference type="AlphaFoldDB" id="Z9JVJ9"/>
<accession>Z9JVJ9</accession>
<dbReference type="Pfam" id="PF01037">
    <property type="entry name" value="AsnC_trans_reg"/>
    <property type="match status" value="1"/>
</dbReference>
<gene>
    <name evidence="5" type="ORF">BF93_12455</name>
</gene>
<evidence type="ECO:0000313" key="6">
    <source>
        <dbReference type="Proteomes" id="UP000023067"/>
    </source>
</evidence>
<dbReference type="InterPro" id="IPR011008">
    <property type="entry name" value="Dimeric_a/b-barrel"/>
</dbReference>
<organism evidence="5 6">
    <name type="scientific">Brachybacterium phenoliresistens</name>
    <dbReference type="NCBI Taxonomy" id="396014"/>
    <lineage>
        <taxon>Bacteria</taxon>
        <taxon>Bacillati</taxon>
        <taxon>Actinomycetota</taxon>
        <taxon>Actinomycetes</taxon>
        <taxon>Micrococcales</taxon>
        <taxon>Dermabacteraceae</taxon>
        <taxon>Brachybacterium</taxon>
    </lineage>
</organism>
<feature type="domain" description="HTH asnC-type" evidence="4">
    <location>
        <begin position="9"/>
        <end position="70"/>
    </location>
</feature>
<comment type="caution">
    <text evidence="5">The sequence shown here is derived from an EMBL/GenBank/DDBJ whole genome shotgun (WGS) entry which is preliminary data.</text>
</comment>
<dbReference type="SUPFAM" id="SSF46785">
    <property type="entry name" value="Winged helix' DNA-binding domain"/>
    <property type="match status" value="1"/>
</dbReference>
<evidence type="ECO:0000256" key="2">
    <source>
        <dbReference type="ARBA" id="ARBA00023125"/>
    </source>
</evidence>
<dbReference type="PANTHER" id="PTHR30154:SF53">
    <property type="entry name" value="HTH-TYPE TRANSCRIPTIONAL REGULATOR LRPC"/>
    <property type="match status" value="1"/>
</dbReference>
<reference evidence="5 6" key="1">
    <citation type="submission" date="2014-02" db="EMBL/GenBank/DDBJ databases">
        <title>Genome sequence of Brachybacterium phenoliresistens strain W13A50.</title>
        <authorList>
            <person name="Wang X."/>
        </authorList>
    </citation>
    <scope>NUCLEOTIDE SEQUENCE [LARGE SCALE GENOMIC DNA]</scope>
    <source>
        <strain evidence="5 6">W13A50</strain>
    </source>
</reference>
<dbReference type="Gene3D" id="1.10.10.10">
    <property type="entry name" value="Winged helix-like DNA-binding domain superfamily/Winged helix DNA-binding domain"/>
    <property type="match status" value="1"/>
</dbReference>
<dbReference type="InterPro" id="IPR019888">
    <property type="entry name" value="Tscrpt_reg_AsnC-like"/>
</dbReference>
<dbReference type="SMART" id="SM00344">
    <property type="entry name" value="HTH_ASNC"/>
    <property type="match status" value="1"/>
</dbReference>
<dbReference type="GO" id="GO:0043565">
    <property type="term" value="F:sequence-specific DNA binding"/>
    <property type="evidence" value="ECO:0007669"/>
    <property type="project" value="InterPro"/>
</dbReference>
<name>Z9JVJ9_9MICO</name>
<dbReference type="GO" id="GO:0005829">
    <property type="term" value="C:cytosol"/>
    <property type="evidence" value="ECO:0007669"/>
    <property type="project" value="TreeGrafter"/>
</dbReference>
<dbReference type="InterPro" id="IPR011991">
    <property type="entry name" value="ArsR-like_HTH"/>
</dbReference>
<dbReference type="HOGENOM" id="CLU_091233_3_0_11"/>
<keyword evidence="6" id="KW-1185">Reference proteome</keyword>
<sequence>MASDARLDLDGTDRALIAALQRDGRLSIAELGRLVSMSPSATGERLRRLTEAGVITGYVATLSPAALGYSITAFVRLAYPTGNYDPLHRVLDSTPEVVEAHHVTGDDCFLFKVHARGMLDLERITGRLAALGSITTSVVYSSPLDGRALDPA</sequence>
<keyword evidence="1" id="KW-0805">Transcription regulation</keyword>
<dbReference type="InterPro" id="IPR036388">
    <property type="entry name" value="WH-like_DNA-bd_sf"/>
</dbReference>
<dbReference type="PANTHER" id="PTHR30154">
    <property type="entry name" value="LEUCINE-RESPONSIVE REGULATORY PROTEIN"/>
    <property type="match status" value="1"/>
</dbReference>
<proteinExistence type="predicted"/>
<evidence type="ECO:0000259" key="4">
    <source>
        <dbReference type="PROSITE" id="PS50956"/>
    </source>
</evidence>
<evidence type="ECO:0000256" key="1">
    <source>
        <dbReference type="ARBA" id="ARBA00023015"/>
    </source>
</evidence>
<dbReference type="EMBL" id="JDYK01000003">
    <property type="protein sequence ID" value="EWS82400.1"/>
    <property type="molecule type" value="Genomic_DNA"/>
</dbReference>
<dbReference type="InterPro" id="IPR036390">
    <property type="entry name" value="WH_DNA-bd_sf"/>
</dbReference>
<dbReference type="CDD" id="cd00090">
    <property type="entry name" value="HTH_ARSR"/>
    <property type="match status" value="1"/>
</dbReference>
<protein>
    <submittedName>
        <fullName evidence="5">ArsR family transcriptional regulator</fullName>
    </submittedName>
</protein>
<dbReference type="OrthoDB" id="3396933at2"/>